<protein>
    <submittedName>
        <fullName evidence="2">Uncharacterized protein</fullName>
    </submittedName>
</protein>
<organism evidence="2 3">
    <name type="scientific">Helicostylum pulchrum</name>
    <dbReference type="NCBI Taxonomy" id="562976"/>
    <lineage>
        <taxon>Eukaryota</taxon>
        <taxon>Fungi</taxon>
        <taxon>Fungi incertae sedis</taxon>
        <taxon>Mucoromycota</taxon>
        <taxon>Mucoromycotina</taxon>
        <taxon>Mucoromycetes</taxon>
        <taxon>Mucorales</taxon>
        <taxon>Mucorineae</taxon>
        <taxon>Mucoraceae</taxon>
        <taxon>Helicostylum</taxon>
    </lineage>
</organism>
<reference evidence="2 3" key="1">
    <citation type="submission" date="2024-04" db="EMBL/GenBank/DDBJ databases">
        <title>genome sequences of Mucor flavus KT1a and Helicostylum pulchrum KT1b strains isolation_sourced from the surface of a dry-aged beef.</title>
        <authorList>
            <person name="Toyotome T."/>
            <person name="Hosono M."/>
            <person name="Torimaru M."/>
            <person name="Fukuda K."/>
            <person name="Mikami N."/>
        </authorList>
    </citation>
    <scope>NUCLEOTIDE SEQUENCE [LARGE SCALE GENOMIC DNA]</scope>
    <source>
        <strain evidence="2 3">KT1b</strain>
    </source>
</reference>
<keyword evidence="3" id="KW-1185">Reference proteome</keyword>
<dbReference type="EMBL" id="BAABUJ010000025">
    <property type="protein sequence ID" value="GAA5802973.1"/>
    <property type="molecule type" value="Genomic_DNA"/>
</dbReference>
<feature type="chain" id="PRO_5047124044" evidence="1">
    <location>
        <begin position="16"/>
        <end position="226"/>
    </location>
</feature>
<sequence length="226" mass="25558">MLSIILFFLVASVSCFPFSNIFRTGCLEPIEQQLNIAQGLKPDLLNTTANFGYVYRLDTPTLRLGPDITVLDMSETYPSQAAVILSSMSYNEFDTRLVLRGQMSKLNWYRLNRLEKLEGTLMTIRFDTFAHNTKDTWYTKLGSSHGGITGRVSNFDIQQEQDVMIELIPESNTFGDEYLEFKTAASSSSVKRIDWTASGKNGCRTNRQVNNKGDQFDQVFDSAVLL</sequence>
<proteinExistence type="predicted"/>
<evidence type="ECO:0000313" key="3">
    <source>
        <dbReference type="Proteomes" id="UP001476247"/>
    </source>
</evidence>
<evidence type="ECO:0000313" key="2">
    <source>
        <dbReference type="EMBL" id="GAA5802973.1"/>
    </source>
</evidence>
<name>A0ABP9Y8Q3_9FUNG</name>
<evidence type="ECO:0000256" key="1">
    <source>
        <dbReference type="SAM" id="SignalP"/>
    </source>
</evidence>
<gene>
    <name evidence="2" type="ORF">HPULCUR_008448</name>
</gene>
<dbReference type="Proteomes" id="UP001476247">
    <property type="component" value="Unassembled WGS sequence"/>
</dbReference>
<accession>A0ABP9Y8Q3</accession>
<feature type="signal peptide" evidence="1">
    <location>
        <begin position="1"/>
        <end position="15"/>
    </location>
</feature>
<comment type="caution">
    <text evidence="2">The sequence shown here is derived from an EMBL/GenBank/DDBJ whole genome shotgun (WGS) entry which is preliminary data.</text>
</comment>
<keyword evidence="1" id="KW-0732">Signal</keyword>